<evidence type="ECO:0000256" key="1">
    <source>
        <dbReference type="SAM" id="MobiDB-lite"/>
    </source>
</evidence>
<accession>A0AAV8ZY74</accession>
<feature type="compositionally biased region" description="Basic residues" evidence="1">
    <location>
        <begin position="90"/>
        <end position="99"/>
    </location>
</feature>
<evidence type="ECO:0000313" key="2">
    <source>
        <dbReference type="EMBL" id="KAK1257538.1"/>
    </source>
</evidence>
<name>A0AAV8ZY74_ACOGR</name>
<organism evidence="2 3">
    <name type="scientific">Acorus gramineus</name>
    <name type="common">Dwarf sweet flag</name>
    <dbReference type="NCBI Taxonomy" id="55184"/>
    <lineage>
        <taxon>Eukaryota</taxon>
        <taxon>Viridiplantae</taxon>
        <taxon>Streptophyta</taxon>
        <taxon>Embryophyta</taxon>
        <taxon>Tracheophyta</taxon>
        <taxon>Spermatophyta</taxon>
        <taxon>Magnoliopsida</taxon>
        <taxon>Liliopsida</taxon>
        <taxon>Acoraceae</taxon>
        <taxon>Acorus</taxon>
    </lineage>
</organism>
<proteinExistence type="predicted"/>
<gene>
    <name evidence="2" type="ORF">QJS04_geneDACA024856</name>
</gene>
<feature type="compositionally biased region" description="Basic and acidic residues" evidence="1">
    <location>
        <begin position="55"/>
        <end position="73"/>
    </location>
</feature>
<dbReference type="AlphaFoldDB" id="A0AAV8ZY74"/>
<protein>
    <submittedName>
        <fullName evidence="2">Uncharacterized protein</fullName>
    </submittedName>
</protein>
<reference evidence="2" key="2">
    <citation type="submission" date="2023-06" db="EMBL/GenBank/DDBJ databases">
        <authorList>
            <person name="Ma L."/>
            <person name="Liu K.-W."/>
            <person name="Li Z."/>
            <person name="Hsiao Y.-Y."/>
            <person name="Qi Y."/>
            <person name="Fu T."/>
            <person name="Tang G."/>
            <person name="Zhang D."/>
            <person name="Sun W.-H."/>
            <person name="Liu D.-K."/>
            <person name="Li Y."/>
            <person name="Chen G.-Z."/>
            <person name="Liu X.-D."/>
            <person name="Liao X.-Y."/>
            <person name="Jiang Y.-T."/>
            <person name="Yu X."/>
            <person name="Hao Y."/>
            <person name="Huang J."/>
            <person name="Zhao X.-W."/>
            <person name="Ke S."/>
            <person name="Chen Y.-Y."/>
            <person name="Wu W.-L."/>
            <person name="Hsu J.-L."/>
            <person name="Lin Y.-F."/>
            <person name="Huang M.-D."/>
            <person name="Li C.-Y."/>
            <person name="Huang L."/>
            <person name="Wang Z.-W."/>
            <person name="Zhao X."/>
            <person name="Zhong W.-Y."/>
            <person name="Peng D.-H."/>
            <person name="Ahmad S."/>
            <person name="Lan S."/>
            <person name="Zhang J.-S."/>
            <person name="Tsai W.-C."/>
            <person name="Van De Peer Y."/>
            <person name="Liu Z.-J."/>
        </authorList>
    </citation>
    <scope>NUCLEOTIDE SEQUENCE</scope>
    <source>
        <strain evidence="2">SCP</strain>
        <tissue evidence="2">Leaves</tissue>
    </source>
</reference>
<comment type="caution">
    <text evidence="2">The sequence shown here is derived from an EMBL/GenBank/DDBJ whole genome shotgun (WGS) entry which is preliminary data.</text>
</comment>
<dbReference type="EMBL" id="JAUJYN010000041">
    <property type="protein sequence ID" value="KAK1257538.1"/>
    <property type="molecule type" value="Genomic_DNA"/>
</dbReference>
<dbReference type="Proteomes" id="UP001179952">
    <property type="component" value="Unassembled WGS sequence"/>
</dbReference>
<reference evidence="2" key="1">
    <citation type="journal article" date="2023" name="Nat. Commun.">
        <title>Diploid and tetraploid genomes of Acorus and the evolution of monocots.</title>
        <authorList>
            <person name="Ma L."/>
            <person name="Liu K.W."/>
            <person name="Li Z."/>
            <person name="Hsiao Y.Y."/>
            <person name="Qi Y."/>
            <person name="Fu T."/>
            <person name="Tang G.D."/>
            <person name="Zhang D."/>
            <person name="Sun W.H."/>
            <person name="Liu D.K."/>
            <person name="Li Y."/>
            <person name="Chen G.Z."/>
            <person name="Liu X.D."/>
            <person name="Liao X.Y."/>
            <person name="Jiang Y.T."/>
            <person name="Yu X."/>
            <person name="Hao Y."/>
            <person name="Huang J."/>
            <person name="Zhao X.W."/>
            <person name="Ke S."/>
            <person name="Chen Y.Y."/>
            <person name="Wu W.L."/>
            <person name="Hsu J.L."/>
            <person name="Lin Y.F."/>
            <person name="Huang M.D."/>
            <person name="Li C.Y."/>
            <person name="Huang L."/>
            <person name="Wang Z.W."/>
            <person name="Zhao X."/>
            <person name="Zhong W.Y."/>
            <person name="Peng D.H."/>
            <person name="Ahmad S."/>
            <person name="Lan S."/>
            <person name="Zhang J.S."/>
            <person name="Tsai W.C."/>
            <person name="Van de Peer Y."/>
            <person name="Liu Z.J."/>
        </authorList>
    </citation>
    <scope>NUCLEOTIDE SEQUENCE</scope>
    <source>
        <strain evidence="2">SCP</strain>
    </source>
</reference>
<evidence type="ECO:0000313" key="3">
    <source>
        <dbReference type="Proteomes" id="UP001179952"/>
    </source>
</evidence>
<sequence length="123" mass="14177">MAEQRRCRSARWTRGPVQESFRPEKGMSEMLERATGKGSTAEEREGRGRGWGWGRRGEERAEGRSERESERGRPGRGTAEEWPVSGGRQWARRRERRSGRIQGPGRGRFRRGGTSPLKSPRRR</sequence>
<feature type="compositionally biased region" description="Basic and acidic residues" evidence="1">
    <location>
        <begin position="21"/>
        <end position="48"/>
    </location>
</feature>
<feature type="region of interest" description="Disordered" evidence="1">
    <location>
        <begin position="1"/>
        <end position="123"/>
    </location>
</feature>
<keyword evidence="3" id="KW-1185">Reference proteome</keyword>